<sequence length="205" mass="25040">MKEKSVIIFLQIVFFCSLLNSCRQAIEEQELIYYPEGTSWKEIMTDPFYPQFYKIFQFTVKGDTIIKGNNFQKVFVNGKLQPVFYLSERGDKIYYYDNSLSQVLLAYDFKWEIGMPISVFCVEEQKFHIVDSIREIHKIRLEDYKMYEYIKFPDHYYIKTIGYINQPLFPYLMHYEKIGYNINILNFERNRCEIYRDHTFDSYWE</sequence>
<protein>
    <submittedName>
        <fullName evidence="1">Uncharacterized protein</fullName>
    </submittedName>
</protein>
<dbReference type="RefSeq" id="WP_097549321.1">
    <property type="nucleotide sequence ID" value="NZ_NSLY01000002.1"/>
</dbReference>
<gene>
    <name evidence="1" type="ORF">CLI71_00725</name>
    <name evidence="2" type="ORF">CTI18_06125</name>
    <name evidence="3" type="ORF">CTM58_11400</name>
</gene>
<dbReference type="Proteomes" id="UP000230046">
    <property type="component" value="Unassembled WGS sequence"/>
</dbReference>
<dbReference type="Proteomes" id="UP000219058">
    <property type="component" value="Unassembled WGS sequence"/>
</dbReference>
<evidence type="ECO:0000313" key="5">
    <source>
        <dbReference type="Proteomes" id="UP000229884"/>
    </source>
</evidence>
<dbReference type="EMBL" id="NSLY01000002">
    <property type="protein sequence ID" value="PDP61251.1"/>
    <property type="molecule type" value="Genomic_DNA"/>
</dbReference>
<reference evidence="1 4" key="1">
    <citation type="submission" date="2017-09" db="EMBL/GenBank/DDBJ databases">
        <title>Phase variable restriction modification systems are present in the genome sequences of periodontal pathogens Prevotella intermedia, Tannerella forsythia and Porphyromonas gingivalis.</title>
        <authorList>
            <person name="Haigh R.D."/>
            <person name="Crawford L."/>
            <person name="Ralph J."/>
            <person name="Wanford J."/>
            <person name="Vartoukian S.R."/>
            <person name="Hijazib K."/>
            <person name="Wade W."/>
            <person name="Oggioni M.R."/>
        </authorList>
    </citation>
    <scope>NUCLEOTIDE SEQUENCE [LARGE SCALE GENOMIC DNA]</scope>
    <source>
        <strain evidence="1 4">WW2834</strain>
    </source>
</reference>
<comment type="caution">
    <text evidence="1">The sequence shown here is derived from an EMBL/GenBank/DDBJ whole genome shotgun (WGS) entry which is preliminary data.</text>
</comment>
<reference evidence="2 6" key="2">
    <citation type="submission" date="2017-11" db="EMBL/GenBank/DDBJ databases">
        <title>Genome sequencing of Prevotella intermedia KCOM 1653.</title>
        <authorList>
            <person name="Kook J.-K."/>
            <person name="Park S.-N."/>
            <person name="Lim Y.K."/>
        </authorList>
    </citation>
    <scope>NUCLEOTIDE SEQUENCE [LARGE SCALE GENOMIC DNA]</scope>
    <source>
        <strain evidence="2 6">KCOM 1653</strain>
    </source>
</reference>
<evidence type="ECO:0000313" key="1">
    <source>
        <dbReference type="EMBL" id="PDP61251.1"/>
    </source>
</evidence>
<evidence type="ECO:0000313" key="3">
    <source>
        <dbReference type="EMBL" id="PJI26329.1"/>
    </source>
</evidence>
<evidence type="ECO:0000313" key="4">
    <source>
        <dbReference type="Proteomes" id="UP000219058"/>
    </source>
</evidence>
<proteinExistence type="predicted"/>
<dbReference type="AlphaFoldDB" id="A0A2A6EIB7"/>
<evidence type="ECO:0000313" key="6">
    <source>
        <dbReference type="Proteomes" id="UP000230046"/>
    </source>
</evidence>
<dbReference type="EMBL" id="PENG01000002">
    <property type="protein sequence ID" value="PJI26329.1"/>
    <property type="molecule type" value="Genomic_DNA"/>
</dbReference>
<reference evidence="3 5" key="3">
    <citation type="submission" date="2017-11" db="EMBL/GenBank/DDBJ databases">
        <title>Genome sequencing of Prevotella intermedia KCOM 2832.</title>
        <authorList>
            <person name="Kook J.-K."/>
            <person name="Park S.-N."/>
            <person name="Lim Y.K."/>
        </authorList>
    </citation>
    <scope>NUCLEOTIDE SEQUENCE [LARGE SCALE GENOMIC DNA]</scope>
    <source>
        <strain evidence="3 5">KCOM 2832</strain>
    </source>
</reference>
<dbReference type="EMBL" id="PEKN01000001">
    <property type="protein sequence ID" value="PIK20926.1"/>
    <property type="molecule type" value="Genomic_DNA"/>
</dbReference>
<evidence type="ECO:0000313" key="2">
    <source>
        <dbReference type="EMBL" id="PIK20926.1"/>
    </source>
</evidence>
<organism evidence="1 4">
    <name type="scientific">Prevotella intermedia</name>
    <dbReference type="NCBI Taxonomy" id="28131"/>
    <lineage>
        <taxon>Bacteria</taxon>
        <taxon>Pseudomonadati</taxon>
        <taxon>Bacteroidota</taxon>
        <taxon>Bacteroidia</taxon>
        <taxon>Bacteroidales</taxon>
        <taxon>Prevotellaceae</taxon>
        <taxon>Prevotella</taxon>
    </lineage>
</organism>
<name>A0A2A6EIB7_PREIN</name>
<accession>A0A2A6EIB7</accession>
<dbReference type="Proteomes" id="UP000229884">
    <property type="component" value="Unassembled WGS sequence"/>
</dbReference>